<keyword evidence="1" id="KW-0812">Transmembrane</keyword>
<proteinExistence type="predicted"/>
<comment type="caution">
    <text evidence="2">The sequence shown here is derived from an EMBL/GenBank/DDBJ whole genome shotgun (WGS) entry which is preliminary data.</text>
</comment>
<accession>A0AAI9MQY0</accession>
<dbReference type="AlphaFoldDB" id="A0AAI9MQY0"/>
<protein>
    <submittedName>
        <fullName evidence="2">Uncharacterized protein</fullName>
    </submittedName>
</protein>
<sequence>MILLTVFMEKLWKKKDNRTSTLGSRENNYVKISKLNIILFLLLIVFITSTVVFNRMYMSQRQDNKKIKSANETLINTVVVNENGLKRVKTGVDLHLKQLYANTARGCNNDTEPSFVCSGLLVHGLRLQEQVSPWSHRDIDKNVSVAFSYLRDDHKYTSSVDYSSGIILYPKNEIPETKDSYTVLCAYPIDGWTDGKKNHAGGCGNYNENLIDQGTKDNIARTKLLKAEGTCLDNNLNTAEEWFTFHRKNNYFVNKSDLLSLFTCSYPMDGDDKRVSSFNTLSDIRKGFDQNEEIKPANWNNEILISAWDEEHPERLPVMAIFYTKDNVSSLNAALLYQRAFFDKTNEMIPVVEIKFPKDKYDTAEFKEYIKN</sequence>
<feature type="transmembrane region" description="Helical" evidence="1">
    <location>
        <begin position="37"/>
        <end position="58"/>
    </location>
</feature>
<keyword evidence="1" id="KW-1133">Transmembrane helix</keyword>
<evidence type="ECO:0000313" key="2">
    <source>
        <dbReference type="EMBL" id="EMO9455214.1"/>
    </source>
</evidence>
<evidence type="ECO:0000256" key="1">
    <source>
        <dbReference type="SAM" id="Phobius"/>
    </source>
</evidence>
<name>A0AAI9MQY0_MORMO</name>
<organism evidence="2">
    <name type="scientific">Morganella morganii</name>
    <name type="common">Proteus morganii</name>
    <dbReference type="NCBI Taxonomy" id="582"/>
    <lineage>
        <taxon>Bacteria</taxon>
        <taxon>Pseudomonadati</taxon>
        <taxon>Pseudomonadota</taxon>
        <taxon>Gammaproteobacteria</taxon>
        <taxon>Enterobacterales</taxon>
        <taxon>Morganellaceae</taxon>
        <taxon>Morganella</taxon>
    </lineage>
</organism>
<dbReference type="EMBL" id="ABKJEP030000003">
    <property type="protein sequence ID" value="EMO9455214.1"/>
    <property type="molecule type" value="Genomic_DNA"/>
</dbReference>
<gene>
    <name evidence="2" type="ORF">PN925_000541</name>
</gene>
<reference evidence="2" key="1">
    <citation type="submission" date="2024-02" db="EMBL/GenBank/DDBJ databases">
        <authorList>
            <consortium name="Clinical and Environmental Microbiology Branch: Whole genome sequencing antimicrobial resistance pathogens in the healthcare setting"/>
        </authorList>
    </citation>
    <scope>NUCLEOTIDE SEQUENCE</scope>
    <source>
        <strain evidence="2">2023KU-00017</strain>
    </source>
</reference>
<keyword evidence="1" id="KW-0472">Membrane</keyword>